<organism evidence="1 2">
    <name type="scientific">Nezara viridula</name>
    <name type="common">Southern green stink bug</name>
    <name type="synonym">Cimex viridulus</name>
    <dbReference type="NCBI Taxonomy" id="85310"/>
    <lineage>
        <taxon>Eukaryota</taxon>
        <taxon>Metazoa</taxon>
        <taxon>Ecdysozoa</taxon>
        <taxon>Arthropoda</taxon>
        <taxon>Hexapoda</taxon>
        <taxon>Insecta</taxon>
        <taxon>Pterygota</taxon>
        <taxon>Neoptera</taxon>
        <taxon>Paraneoptera</taxon>
        <taxon>Hemiptera</taxon>
        <taxon>Heteroptera</taxon>
        <taxon>Panheteroptera</taxon>
        <taxon>Pentatomomorpha</taxon>
        <taxon>Pentatomoidea</taxon>
        <taxon>Pentatomidae</taxon>
        <taxon>Pentatominae</taxon>
        <taxon>Nezara</taxon>
    </lineage>
</organism>
<gene>
    <name evidence="1" type="ORF">NEZAVI_LOCUS1401</name>
</gene>
<evidence type="ECO:0000313" key="1">
    <source>
        <dbReference type="EMBL" id="CAH1390155.1"/>
    </source>
</evidence>
<dbReference type="Proteomes" id="UP001152798">
    <property type="component" value="Chromosome 1"/>
</dbReference>
<keyword evidence="2" id="KW-1185">Reference proteome</keyword>
<reference evidence="1" key="1">
    <citation type="submission" date="2022-01" db="EMBL/GenBank/DDBJ databases">
        <authorList>
            <person name="King R."/>
        </authorList>
    </citation>
    <scope>NUCLEOTIDE SEQUENCE</scope>
</reference>
<proteinExistence type="predicted"/>
<dbReference type="EMBL" id="OV725077">
    <property type="protein sequence ID" value="CAH1390155.1"/>
    <property type="molecule type" value="Genomic_DNA"/>
</dbReference>
<dbReference type="AlphaFoldDB" id="A0A9P0E3E6"/>
<protein>
    <submittedName>
        <fullName evidence="1">Uncharacterized protein</fullName>
    </submittedName>
</protein>
<name>A0A9P0E3E6_NEZVI</name>
<evidence type="ECO:0000313" key="2">
    <source>
        <dbReference type="Proteomes" id="UP001152798"/>
    </source>
</evidence>
<sequence>MNHVGKVGSGKNYRLHIFRFFFSTPFHARLEIEERILTHL</sequence>
<accession>A0A9P0E3E6</accession>